<keyword evidence="3" id="KW-0805">Transcription regulation</keyword>
<organism evidence="9 10">
    <name type="scientific">Streptomyces murinus</name>
    <dbReference type="NCBI Taxonomy" id="33900"/>
    <lineage>
        <taxon>Bacteria</taxon>
        <taxon>Bacillati</taxon>
        <taxon>Actinomycetota</taxon>
        <taxon>Actinomycetes</taxon>
        <taxon>Kitasatosporales</taxon>
        <taxon>Streptomycetaceae</taxon>
        <taxon>Streptomyces</taxon>
    </lineage>
</organism>
<dbReference type="GO" id="GO:0043531">
    <property type="term" value="F:ADP binding"/>
    <property type="evidence" value="ECO:0007669"/>
    <property type="project" value="InterPro"/>
</dbReference>
<dbReference type="PANTHER" id="PTHR35807">
    <property type="entry name" value="TRANSCRIPTIONAL REGULATOR REDD-RELATED"/>
    <property type="match status" value="1"/>
</dbReference>
<dbReference type="EMBL" id="JACJIJ010000002">
    <property type="protein sequence ID" value="MBA9055976.1"/>
    <property type="molecule type" value="Genomic_DNA"/>
</dbReference>
<dbReference type="SUPFAM" id="SSF46894">
    <property type="entry name" value="C-terminal effector domain of the bipartite response regulators"/>
    <property type="match status" value="1"/>
</dbReference>
<protein>
    <submittedName>
        <fullName evidence="9">DNA-binding SARP family transcriptional activator</fullName>
    </submittedName>
</protein>
<dbReference type="InterPro" id="IPR036388">
    <property type="entry name" value="WH-like_DNA-bd_sf"/>
</dbReference>
<evidence type="ECO:0000256" key="5">
    <source>
        <dbReference type="ARBA" id="ARBA00023163"/>
    </source>
</evidence>
<proteinExistence type="inferred from homology"/>
<dbReference type="SUPFAM" id="SSF48452">
    <property type="entry name" value="TPR-like"/>
    <property type="match status" value="2"/>
</dbReference>
<dbReference type="InterPro" id="IPR027417">
    <property type="entry name" value="P-loop_NTPase"/>
</dbReference>
<dbReference type="Gene3D" id="3.40.50.300">
    <property type="entry name" value="P-loop containing nucleotide triphosphate hydrolases"/>
    <property type="match status" value="1"/>
</dbReference>
<gene>
    <name evidence="9" type="ORF">HDA42_005154</name>
</gene>
<dbReference type="PRINTS" id="PR00364">
    <property type="entry name" value="DISEASERSIST"/>
</dbReference>
<dbReference type="CDD" id="cd15831">
    <property type="entry name" value="BTAD"/>
    <property type="match status" value="1"/>
</dbReference>
<evidence type="ECO:0000256" key="6">
    <source>
        <dbReference type="PROSITE-ProRule" id="PRU01091"/>
    </source>
</evidence>
<dbReference type="InterPro" id="IPR011990">
    <property type="entry name" value="TPR-like_helical_dom_sf"/>
</dbReference>
<dbReference type="SMART" id="SM00028">
    <property type="entry name" value="TPR"/>
    <property type="match status" value="4"/>
</dbReference>
<feature type="region of interest" description="Disordered" evidence="7">
    <location>
        <begin position="255"/>
        <end position="298"/>
    </location>
</feature>
<dbReference type="SMART" id="SM00862">
    <property type="entry name" value="Trans_reg_C"/>
    <property type="match status" value="1"/>
</dbReference>
<name>A0A7W3NSJ2_STRMR</name>
<evidence type="ECO:0000313" key="9">
    <source>
        <dbReference type="EMBL" id="MBA9055976.1"/>
    </source>
</evidence>
<dbReference type="SUPFAM" id="SSF52540">
    <property type="entry name" value="P-loop containing nucleoside triphosphate hydrolases"/>
    <property type="match status" value="1"/>
</dbReference>
<dbReference type="InterPro" id="IPR051677">
    <property type="entry name" value="AfsR-DnrI-RedD_regulator"/>
</dbReference>
<evidence type="ECO:0000256" key="7">
    <source>
        <dbReference type="SAM" id="MobiDB-lite"/>
    </source>
</evidence>
<evidence type="ECO:0000313" key="10">
    <source>
        <dbReference type="Proteomes" id="UP000577386"/>
    </source>
</evidence>
<feature type="compositionally biased region" description="Low complexity" evidence="7">
    <location>
        <begin position="1009"/>
        <end position="1024"/>
    </location>
</feature>
<keyword evidence="4 6" id="KW-0238">DNA-binding</keyword>
<dbReference type="SMART" id="SM01043">
    <property type="entry name" value="BTAD"/>
    <property type="match status" value="1"/>
</dbReference>
<dbReference type="GO" id="GO:0000160">
    <property type="term" value="P:phosphorelay signal transduction system"/>
    <property type="evidence" value="ECO:0007669"/>
    <property type="project" value="UniProtKB-KW"/>
</dbReference>
<dbReference type="Proteomes" id="UP000577386">
    <property type="component" value="Unassembled WGS sequence"/>
</dbReference>
<evidence type="ECO:0000256" key="1">
    <source>
        <dbReference type="ARBA" id="ARBA00005820"/>
    </source>
</evidence>
<evidence type="ECO:0000256" key="4">
    <source>
        <dbReference type="ARBA" id="ARBA00023125"/>
    </source>
</evidence>
<feature type="compositionally biased region" description="Low complexity" evidence="7">
    <location>
        <begin position="1031"/>
        <end position="1042"/>
    </location>
</feature>
<sequence length="1055" mass="115700">MDDMILRLLGPVELVHEGRSLDVGGPRQRVVLAMLGLNVNRTLSTEQLIDAVWGDAPPVTARGQIQVAISTLRKQFARAGRPDAIRTRAPGYVLELAPESVDSLEFDRLVTTAREDSRADRVTEAAATLRKALDLWRGPALDGIPSDSVRPVARHYDDRRLAAIEECLRLELLLARHGEVCAELTVLIGRFPLRERLYELLMLALYRSGRQAEALATFQRARKALVEEMGIEPGQELRDLEQAILRQSPALDLPVPPPPIRAVPARPAARPDTPDAMDTPGTPDARDTPDTRDSGFRLIPRQLPATTGDFTGRRAQLDEIKELLVASSRAESPGYAVPIVDISGPGGVGKSALAVRAAHEVSKHFPDGHLYADLHTVSGDAQITALLARFLRALGIPAKAIPDDAQERAEMYRSRLADSRVLVVLDGVTGAEQVTPLLPGSGGCAVITTSRARLAGTDGVRGIDLAAFDMANALELLAGIVGRERVQAELDTAVELVNLCDALPLALRIAGARLASHPHWRIEWLVQRLRDERRRLDELSHRGLELRSTISLTYRALPPTAQRLFRLFSLVQAPDSPAWVAAALLDTDFAAAEDTLDALVEAQVMDTVRYPDSLRPRYRFHDLIRAYAREELLATEPPEEQDAALARVLGGWLSLVEEAHREEYGGDYTIIHGRAERWKLPADADVEPAGRPMERLSGERRALVTAVRQAAAAGMDELCWDLALTSVTLFEAKGYFDDWKETTRLAYEASARAGNRIGQAAMSYSLGTLHMFQTQMEQADERFGQARELFEAEGHDHGRALVLRNAAYLDSVRGDDAAMREKYDEALAITRLVGDRIGEAHILRSLAGWWLASGHTERARTLLEQALTISREESCLRVQAQVLQRFAELHLALDQPRQAQEALREVLRIVRDSGDRIGEAYALYGLGALRRREKRLDSATDTLTRALNLSRQVGERVVEARSRYALAEIALARGDHQPACTHLEAARDLFAELGSRTWLERTEDLMIEAGGPNTAAPGATTLTAPGPPTTAPGTTTATPAPAEQTSPRDPGARVG</sequence>
<dbReference type="InterPro" id="IPR001867">
    <property type="entry name" value="OmpR/PhoB-type_DNA-bd"/>
</dbReference>
<dbReference type="AlphaFoldDB" id="A0A7W3NSJ2"/>
<evidence type="ECO:0000256" key="2">
    <source>
        <dbReference type="ARBA" id="ARBA00023012"/>
    </source>
</evidence>
<dbReference type="Pfam" id="PF03704">
    <property type="entry name" value="BTAD"/>
    <property type="match status" value="1"/>
</dbReference>
<keyword evidence="10" id="KW-1185">Reference proteome</keyword>
<dbReference type="GO" id="GO:0006355">
    <property type="term" value="P:regulation of DNA-templated transcription"/>
    <property type="evidence" value="ECO:0007669"/>
    <property type="project" value="InterPro"/>
</dbReference>
<feature type="region of interest" description="Disordered" evidence="7">
    <location>
        <begin position="1009"/>
        <end position="1055"/>
    </location>
</feature>
<keyword evidence="5" id="KW-0804">Transcription</keyword>
<dbReference type="InterPro" id="IPR019734">
    <property type="entry name" value="TPR_rpt"/>
</dbReference>
<dbReference type="Gene3D" id="1.25.40.10">
    <property type="entry name" value="Tetratricopeptide repeat domain"/>
    <property type="match status" value="2"/>
</dbReference>
<evidence type="ECO:0000256" key="3">
    <source>
        <dbReference type="ARBA" id="ARBA00023015"/>
    </source>
</evidence>
<comment type="similarity">
    <text evidence="1">Belongs to the AfsR/DnrI/RedD regulatory family.</text>
</comment>
<feature type="DNA-binding region" description="OmpR/PhoB-type" evidence="6">
    <location>
        <begin position="1"/>
        <end position="96"/>
    </location>
</feature>
<feature type="compositionally biased region" description="Basic and acidic residues" evidence="7">
    <location>
        <begin position="284"/>
        <end position="295"/>
    </location>
</feature>
<dbReference type="InterPro" id="IPR016032">
    <property type="entry name" value="Sig_transdc_resp-reg_C-effctor"/>
</dbReference>
<reference evidence="9 10" key="1">
    <citation type="submission" date="2020-08" db="EMBL/GenBank/DDBJ databases">
        <title>Sequencing the genomes of 1000 actinobacteria strains.</title>
        <authorList>
            <person name="Klenk H.-P."/>
        </authorList>
    </citation>
    <scope>NUCLEOTIDE SEQUENCE [LARGE SCALE GENOMIC DNA]</scope>
    <source>
        <strain evidence="9 10">DSM 41827</strain>
    </source>
</reference>
<dbReference type="Pfam" id="PF00931">
    <property type="entry name" value="NB-ARC"/>
    <property type="match status" value="1"/>
</dbReference>
<dbReference type="Pfam" id="PF13424">
    <property type="entry name" value="TPR_12"/>
    <property type="match status" value="1"/>
</dbReference>
<accession>A0A7W3NSJ2</accession>
<dbReference type="GO" id="GO:0003677">
    <property type="term" value="F:DNA binding"/>
    <property type="evidence" value="ECO:0007669"/>
    <property type="project" value="UniProtKB-UniRule"/>
</dbReference>
<comment type="caution">
    <text evidence="9">The sequence shown here is derived from an EMBL/GenBank/DDBJ whole genome shotgun (WGS) entry which is preliminary data.</text>
</comment>
<dbReference type="InterPro" id="IPR002182">
    <property type="entry name" value="NB-ARC"/>
</dbReference>
<dbReference type="InterPro" id="IPR005158">
    <property type="entry name" value="BTAD"/>
</dbReference>
<dbReference type="Gene3D" id="1.10.10.10">
    <property type="entry name" value="Winged helix-like DNA-binding domain superfamily/Winged helix DNA-binding domain"/>
    <property type="match status" value="1"/>
</dbReference>
<dbReference type="PROSITE" id="PS51755">
    <property type="entry name" value="OMPR_PHOB"/>
    <property type="match status" value="1"/>
</dbReference>
<dbReference type="Pfam" id="PF00486">
    <property type="entry name" value="Trans_reg_C"/>
    <property type="match status" value="1"/>
</dbReference>
<dbReference type="PANTHER" id="PTHR35807:SF1">
    <property type="entry name" value="TRANSCRIPTIONAL REGULATOR REDD"/>
    <property type="match status" value="1"/>
</dbReference>
<dbReference type="CDD" id="cd00383">
    <property type="entry name" value="trans_reg_C"/>
    <property type="match status" value="1"/>
</dbReference>
<evidence type="ECO:0000259" key="8">
    <source>
        <dbReference type="PROSITE" id="PS51755"/>
    </source>
</evidence>
<feature type="compositionally biased region" description="Low complexity" evidence="7">
    <location>
        <begin position="262"/>
        <end position="283"/>
    </location>
</feature>
<keyword evidence="2" id="KW-0902">Two-component regulatory system</keyword>
<feature type="domain" description="OmpR/PhoB-type" evidence="8">
    <location>
        <begin position="1"/>
        <end position="96"/>
    </location>
</feature>